<keyword evidence="1" id="KW-0812">Transmembrane</keyword>
<protein>
    <recommendedName>
        <fullName evidence="4">DUF2306 domain-containing protein</fullName>
    </recommendedName>
</protein>
<keyword evidence="1" id="KW-1133">Transmembrane helix</keyword>
<dbReference type="InterPro" id="IPR018750">
    <property type="entry name" value="DUF2306_membrane"/>
</dbReference>
<evidence type="ECO:0008006" key="4">
    <source>
        <dbReference type="Google" id="ProtNLM"/>
    </source>
</evidence>
<feature type="transmembrane region" description="Helical" evidence="1">
    <location>
        <begin position="89"/>
        <end position="111"/>
    </location>
</feature>
<feature type="transmembrane region" description="Helical" evidence="1">
    <location>
        <begin position="50"/>
        <end position="69"/>
    </location>
</feature>
<name>A0A1L3J1Z1_9FLAO</name>
<dbReference type="STRING" id="1913577.LPB144_01380"/>
<keyword evidence="1" id="KW-0472">Membrane</keyword>
<evidence type="ECO:0000256" key="1">
    <source>
        <dbReference type="SAM" id="Phobius"/>
    </source>
</evidence>
<accession>A0A1L3J1Z1</accession>
<gene>
    <name evidence="2" type="ORF">LPB144_01380</name>
</gene>
<evidence type="ECO:0000313" key="2">
    <source>
        <dbReference type="EMBL" id="APG59137.1"/>
    </source>
</evidence>
<proteinExistence type="predicted"/>
<dbReference type="OrthoDB" id="6385003at2"/>
<dbReference type="Proteomes" id="UP000182510">
    <property type="component" value="Chromosome"/>
</dbReference>
<evidence type="ECO:0000313" key="3">
    <source>
        <dbReference type="Proteomes" id="UP000182510"/>
    </source>
</evidence>
<feature type="transmembrane region" description="Helical" evidence="1">
    <location>
        <begin position="184"/>
        <end position="206"/>
    </location>
</feature>
<keyword evidence="3" id="KW-1185">Reference proteome</keyword>
<feature type="transmembrane region" description="Helical" evidence="1">
    <location>
        <begin position="117"/>
        <end position="140"/>
    </location>
</feature>
<dbReference type="Pfam" id="PF10067">
    <property type="entry name" value="DUF2306"/>
    <property type="match status" value="1"/>
</dbReference>
<reference evidence="2 3" key="1">
    <citation type="submission" date="2016-11" db="EMBL/GenBank/DDBJ databases">
        <title>Gramella sp. LPB0144 isolated from marine environment.</title>
        <authorList>
            <person name="Kim E."/>
            <person name="Yi H."/>
        </authorList>
    </citation>
    <scope>NUCLEOTIDE SEQUENCE [LARGE SCALE GENOMIC DNA]</scope>
    <source>
        <strain evidence="2 3">LPB0144</strain>
    </source>
</reference>
<dbReference type="EMBL" id="CP018153">
    <property type="protein sequence ID" value="APG59137.1"/>
    <property type="molecule type" value="Genomic_DNA"/>
</dbReference>
<dbReference type="KEGG" id="grl:LPB144_01380"/>
<dbReference type="AlphaFoldDB" id="A0A1L3J1Z1"/>
<feature type="transmembrane region" description="Helical" evidence="1">
    <location>
        <begin position="152"/>
        <end position="178"/>
    </location>
</feature>
<sequence>MARFFDLCIWFICFLIVLFAIEESIARISDLFLVKEIPEVFPKNSIHLHYLNSWYLIFVHSVLGILFLLAGSYQLIPYFRNLYPNIHRFVGKIFLLAAILLAVTSILLAILNPFGNYIETAVTLVFGIYIIIGSFIAYRLAKEKKIIKHSYWVRRVFFIALSIASIRLFIGFNILIFNSTVKEAMGISFLEGFLLHFLLIELWIYLNRRQNRLSQVH</sequence>
<organism evidence="2 3">
    <name type="scientific">Christiangramia salexigens</name>
    <dbReference type="NCBI Taxonomy" id="1913577"/>
    <lineage>
        <taxon>Bacteria</taxon>
        <taxon>Pseudomonadati</taxon>
        <taxon>Bacteroidota</taxon>
        <taxon>Flavobacteriia</taxon>
        <taxon>Flavobacteriales</taxon>
        <taxon>Flavobacteriaceae</taxon>
        <taxon>Christiangramia</taxon>
    </lineage>
</organism>